<dbReference type="InterPro" id="IPR015943">
    <property type="entry name" value="WD40/YVTN_repeat-like_dom_sf"/>
</dbReference>
<keyword evidence="1" id="KW-0732">Signal</keyword>
<dbReference type="OrthoDB" id="9783700at2"/>
<dbReference type="InterPro" id="IPR011044">
    <property type="entry name" value="Quino_amine_DH_bsu"/>
</dbReference>
<sequence>MKKLQWLQRYTSVIPGLLIVLAGALPASSAMAAAAAIPTYTYEVVHAYPHDPNAFTQGLFFKDGFLYESTGLQGRSSVRKLRLETGEVLQKTDLPRQIFGEGITWWDKRLIGITWTTQAGYVLDLDSFAFQKEFNYKGEGWGLARNDKEIIMSDGTAELRFLDPETLRETRRIKVTADGKPVDQLNELEWVKGEIFSNIWQTDMIARIDPKTGKVVGWINLKGILPMGDRILNQPDVLNGIAYDAAKDRLFVTGKLWPKLFEIRLIKR</sequence>
<keyword evidence="2" id="KW-0808">Transferase</keyword>
<protein>
    <submittedName>
        <fullName evidence="2">Glutaminyl-peptide cyclotransferase</fullName>
    </submittedName>
</protein>
<comment type="caution">
    <text evidence="2">The sequence shown here is derived from an EMBL/GenBank/DDBJ whole genome shotgun (WGS) entry which is preliminary data.</text>
</comment>
<reference evidence="2 3" key="1">
    <citation type="submission" date="2018-05" db="EMBL/GenBank/DDBJ databases">
        <title>Genomic Encyclopedia of Type Strains, Phase IV (KMG-IV): sequencing the most valuable type-strain genomes for metagenomic binning, comparative biology and taxonomic classification.</title>
        <authorList>
            <person name="Goeker M."/>
        </authorList>
    </citation>
    <scope>NUCLEOTIDE SEQUENCE [LARGE SCALE GENOMIC DNA]</scope>
    <source>
        <strain evidence="2 3">DSM 19792</strain>
    </source>
</reference>
<dbReference type="InterPro" id="IPR007788">
    <property type="entry name" value="QCT"/>
</dbReference>
<dbReference type="SUPFAM" id="SSF50969">
    <property type="entry name" value="YVTN repeat-like/Quinoprotein amine dehydrogenase"/>
    <property type="match status" value="1"/>
</dbReference>
<evidence type="ECO:0000256" key="1">
    <source>
        <dbReference type="SAM" id="SignalP"/>
    </source>
</evidence>
<accession>A0A318JED3</accession>
<dbReference type="Proteomes" id="UP000247792">
    <property type="component" value="Unassembled WGS sequence"/>
</dbReference>
<organism evidence="2 3">
    <name type="scientific">Undibacterium pigrum</name>
    <dbReference type="NCBI Taxonomy" id="401470"/>
    <lineage>
        <taxon>Bacteria</taxon>
        <taxon>Pseudomonadati</taxon>
        <taxon>Pseudomonadota</taxon>
        <taxon>Betaproteobacteria</taxon>
        <taxon>Burkholderiales</taxon>
        <taxon>Oxalobacteraceae</taxon>
        <taxon>Undibacterium</taxon>
    </lineage>
</organism>
<dbReference type="PANTHER" id="PTHR31270:SF1">
    <property type="entry name" value="GLUTAMINYL-PEPTIDE CYCLOTRANSFERASE"/>
    <property type="match status" value="1"/>
</dbReference>
<dbReference type="AlphaFoldDB" id="A0A318JED3"/>
<evidence type="ECO:0000313" key="2">
    <source>
        <dbReference type="EMBL" id="PXX38652.1"/>
    </source>
</evidence>
<dbReference type="EMBL" id="QJKB01000011">
    <property type="protein sequence ID" value="PXX38652.1"/>
    <property type="molecule type" value="Genomic_DNA"/>
</dbReference>
<keyword evidence="3" id="KW-1185">Reference proteome</keyword>
<dbReference type="PANTHER" id="PTHR31270">
    <property type="entry name" value="GLUTAMINYL-PEPTIDE CYCLOTRANSFERASE"/>
    <property type="match status" value="1"/>
</dbReference>
<name>A0A318JED3_9BURK</name>
<evidence type="ECO:0000313" key="3">
    <source>
        <dbReference type="Proteomes" id="UP000247792"/>
    </source>
</evidence>
<dbReference type="Gene3D" id="2.130.10.10">
    <property type="entry name" value="YVTN repeat-like/Quinoprotein amine dehydrogenase"/>
    <property type="match status" value="1"/>
</dbReference>
<dbReference type="Pfam" id="PF05096">
    <property type="entry name" value="Glu_cyclase_2"/>
    <property type="match status" value="1"/>
</dbReference>
<dbReference type="GO" id="GO:0016603">
    <property type="term" value="F:glutaminyl-peptide cyclotransferase activity"/>
    <property type="evidence" value="ECO:0007669"/>
    <property type="project" value="InterPro"/>
</dbReference>
<gene>
    <name evidence="2" type="ORF">DFR42_11117</name>
</gene>
<feature type="chain" id="PRO_5016301075" evidence="1">
    <location>
        <begin position="33"/>
        <end position="268"/>
    </location>
</feature>
<feature type="signal peptide" evidence="1">
    <location>
        <begin position="1"/>
        <end position="32"/>
    </location>
</feature>
<proteinExistence type="predicted"/>
<dbReference type="RefSeq" id="WP_110257502.1">
    <property type="nucleotide sequence ID" value="NZ_QJKB01000011.1"/>
</dbReference>